<keyword evidence="6" id="KW-0675">Receptor</keyword>
<dbReference type="EMBL" id="ACPB03013949">
    <property type="status" value="NOT_ANNOTATED_CDS"/>
    <property type="molecule type" value="Genomic_DNA"/>
</dbReference>
<dbReference type="OMA" id="ICHFIAG"/>
<dbReference type="RefSeq" id="XP_073996187.1">
    <property type="nucleotide sequence ID" value="XM_074140086.1"/>
</dbReference>
<keyword evidence="2 6" id="KW-1003">Cell membrane</keyword>
<accession>T1HB72</accession>
<keyword evidence="4 6" id="KW-1133">Transmembrane helix</keyword>
<keyword evidence="8" id="KW-1185">Reference proteome</keyword>
<evidence type="ECO:0000313" key="8">
    <source>
        <dbReference type="Proteomes" id="UP000015103"/>
    </source>
</evidence>
<evidence type="ECO:0000256" key="4">
    <source>
        <dbReference type="ARBA" id="ARBA00022989"/>
    </source>
</evidence>
<comment type="subcellular location">
    <subcellularLocation>
        <location evidence="1 6">Cell membrane</location>
        <topology evidence="1 6">Multi-pass membrane protein</topology>
    </subcellularLocation>
</comment>
<evidence type="ECO:0000256" key="1">
    <source>
        <dbReference type="ARBA" id="ARBA00004651"/>
    </source>
</evidence>
<dbReference type="RefSeq" id="XP_073996191.1">
    <property type="nucleotide sequence ID" value="XM_074140090.1"/>
</dbReference>
<keyword evidence="6" id="KW-0807">Transducer</keyword>
<comment type="function">
    <text evidence="6">Gustatory receptor which mediates acceptance or avoidance behavior, depending on its substrates.</text>
</comment>
<dbReference type="GO" id="GO:0007165">
    <property type="term" value="P:signal transduction"/>
    <property type="evidence" value="ECO:0007669"/>
    <property type="project" value="UniProtKB-KW"/>
</dbReference>
<evidence type="ECO:0000256" key="3">
    <source>
        <dbReference type="ARBA" id="ARBA00022692"/>
    </source>
</evidence>
<name>T1HB72_RHOPR</name>
<comment type="similarity">
    <text evidence="6">Belongs to the insect chemoreceptor superfamily. Gustatory receptor (GR) family.</text>
</comment>
<dbReference type="InParanoid" id="T1HB72"/>
<keyword evidence="3 6" id="KW-0812">Transmembrane</keyword>
<keyword evidence="5 6" id="KW-0472">Membrane</keyword>
<comment type="caution">
    <text evidence="6">Lacks conserved residue(s) required for the propagation of feature annotation.</text>
</comment>
<dbReference type="RefSeq" id="XP_073996190.1">
    <property type="nucleotide sequence ID" value="XM_074140089.1"/>
</dbReference>
<evidence type="ECO:0000313" key="7">
    <source>
        <dbReference type="EnsemblMetazoa" id="RPRC001279-PA"/>
    </source>
</evidence>
<feature type="transmembrane region" description="Helical" evidence="6">
    <location>
        <begin position="339"/>
        <end position="360"/>
    </location>
</feature>
<organism evidence="7 8">
    <name type="scientific">Rhodnius prolixus</name>
    <name type="common">Triatomid bug</name>
    <dbReference type="NCBI Taxonomy" id="13249"/>
    <lineage>
        <taxon>Eukaryota</taxon>
        <taxon>Metazoa</taxon>
        <taxon>Ecdysozoa</taxon>
        <taxon>Arthropoda</taxon>
        <taxon>Hexapoda</taxon>
        <taxon>Insecta</taxon>
        <taxon>Pterygota</taxon>
        <taxon>Neoptera</taxon>
        <taxon>Paraneoptera</taxon>
        <taxon>Hemiptera</taxon>
        <taxon>Heteroptera</taxon>
        <taxon>Panheteroptera</taxon>
        <taxon>Cimicomorpha</taxon>
        <taxon>Reduviidae</taxon>
        <taxon>Triatominae</taxon>
        <taxon>Rhodnius</taxon>
    </lineage>
</organism>
<dbReference type="Pfam" id="PF08395">
    <property type="entry name" value="7tm_7"/>
    <property type="match status" value="1"/>
</dbReference>
<dbReference type="RefSeq" id="XP_073996189.1">
    <property type="nucleotide sequence ID" value="XM_074140088.1"/>
</dbReference>
<dbReference type="EnsemblMetazoa" id="RPRC001279-RA">
    <property type="protein sequence ID" value="RPRC001279-PA"/>
    <property type="gene ID" value="RPRC001279"/>
</dbReference>
<dbReference type="RefSeq" id="XP_073996184.1">
    <property type="nucleotide sequence ID" value="XM_074140083.1"/>
</dbReference>
<dbReference type="AlphaFoldDB" id="T1HB72"/>
<protein>
    <recommendedName>
        <fullName evidence="6">Gustatory receptor</fullName>
    </recommendedName>
</protein>
<evidence type="ECO:0000256" key="6">
    <source>
        <dbReference type="RuleBase" id="RU363108"/>
    </source>
</evidence>
<feature type="transmembrane region" description="Helical" evidence="6">
    <location>
        <begin position="127"/>
        <end position="144"/>
    </location>
</feature>
<reference evidence="7" key="1">
    <citation type="submission" date="2015-05" db="UniProtKB">
        <authorList>
            <consortium name="EnsemblMetazoa"/>
        </authorList>
    </citation>
    <scope>IDENTIFICATION</scope>
</reference>
<dbReference type="HOGENOM" id="CLU_765757_0_0_1"/>
<dbReference type="Proteomes" id="UP000015103">
    <property type="component" value="Unassembled WGS sequence"/>
</dbReference>
<dbReference type="InterPro" id="IPR013604">
    <property type="entry name" value="7TM_chemorcpt"/>
</dbReference>
<proteinExistence type="inferred from homology"/>
<dbReference type="GO" id="GO:0050909">
    <property type="term" value="P:sensory perception of taste"/>
    <property type="evidence" value="ECO:0007669"/>
    <property type="project" value="InterPro"/>
</dbReference>
<dbReference type="GO" id="GO:0005886">
    <property type="term" value="C:plasma membrane"/>
    <property type="evidence" value="ECO:0007669"/>
    <property type="project" value="UniProtKB-SubCell"/>
</dbReference>
<dbReference type="GeneID" id="141460257"/>
<evidence type="ECO:0000256" key="2">
    <source>
        <dbReference type="ARBA" id="ARBA00022475"/>
    </source>
</evidence>
<dbReference type="RefSeq" id="XP_073996185.1">
    <property type="nucleotide sequence ID" value="XM_074140084.1"/>
</dbReference>
<evidence type="ECO:0000256" key="5">
    <source>
        <dbReference type="ARBA" id="ARBA00023136"/>
    </source>
</evidence>
<dbReference type="VEuPathDB" id="VectorBase:RPRC001279"/>
<sequence length="362" mass="42464">MVLNKLTSALFSKYKPFNQTFVISRYLGKFPFKNSKLSRKWYYISVIILLIELGMFPLFCYFYSDYEKINLLKYLYGMLHFMEIINNILNLYSLNNNQNIWNNYDHLHYQYILQNNIAFNKINKSDLLFFIGIIVTLLGFIVMMCTFPHNYFLIILSIILLYFLLCSLAIANQFCKYIEMLNTILVITNKQLIELNININGRSEILQLVNIHSNIIELAGRINDVYSKQNLLICMISFTRFTTSLYNLILKAVVCPIISKEIFIVAEFTAVSVIHSVLKIIMLTTVCEAFRHNSNHFNKQLFLIINKNIHLFTQDEVLLYCFKEEICHFIAGSMFNIGYPFLISYFGTAVTFLVILIQYIQC</sequence>
<dbReference type="RefSeq" id="XP_073996188.1">
    <property type="nucleotide sequence ID" value="XM_074140087.1"/>
</dbReference>
<feature type="transmembrane region" description="Helical" evidence="6">
    <location>
        <begin position="150"/>
        <end position="171"/>
    </location>
</feature>
<feature type="transmembrane region" description="Helical" evidence="6">
    <location>
        <begin position="41"/>
        <end position="63"/>
    </location>
</feature>